<name>A0A6N2B9L6_SOLCI</name>
<comment type="caution">
    <text evidence="1">The sequence shown here is derived from an EMBL/GenBank/DDBJ whole genome shotgun (WGS) entry which is preliminary data.</text>
</comment>
<gene>
    <name evidence="1" type="ORF">EJD97_015359</name>
</gene>
<organism evidence="1">
    <name type="scientific">Solanum chilense</name>
    <name type="common">Tomato</name>
    <name type="synonym">Lycopersicon chilense</name>
    <dbReference type="NCBI Taxonomy" id="4083"/>
    <lineage>
        <taxon>Eukaryota</taxon>
        <taxon>Viridiplantae</taxon>
        <taxon>Streptophyta</taxon>
        <taxon>Embryophyta</taxon>
        <taxon>Tracheophyta</taxon>
        <taxon>Spermatophyta</taxon>
        <taxon>Magnoliopsida</taxon>
        <taxon>eudicotyledons</taxon>
        <taxon>Gunneridae</taxon>
        <taxon>Pentapetalae</taxon>
        <taxon>asterids</taxon>
        <taxon>lamiids</taxon>
        <taxon>Solanales</taxon>
        <taxon>Solanaceae</taxon>
        <taxon>Solanoideae</taxon>
        <taxon>Solaneae</taxon>
        <taxon>Solanum</taxon>
        <taxon>Solanum subgen. Lycopersicon</taxon>
    </lineage>
</organism>
<dbReference type="EMBL" id="RXGB01004030">
    <property type="protein sequence ID" value="TMW90714.1"/>
    <property type="molecule type" value="Genomic_DNA"/>
</dbReference>
<accession>A0A6N2B9L6</accession>
<dbReference type="AlphaFoldDB" id="A0A6N2B9L6"/>
<evidence type="ECO:0000313" key="1">
    <source>
        <dbReference type="EMBL" id="TMW90714.1"/>
    </source>
</evidence>
<reference evidence="1" key="1">
    <citation type="submission" date="2019-05" db="EMBL/GenBank/DDBJ databases">
        <title>The de novo reference genome and transcriptome assemblies of the wild tomato species Solanum chilense.</title>
        <authorList>
            <person name="Stam R."/>
            <person name="Nosenko T."/>
            <person name="Hoerger A.C."/>
            <person name="Stephan W."/>
            <person name="Seidel M.A."/>
            <person name="Kuhn J.M.M."/>
            <person name="Haberer G."/>
            <person name="Tellier A."/>
        </authorList>
    </citation>
    <scope>NUCLEOTIDE SEQUENCE</scope>
    <source>
        <tissue evidence="1">Mature leaves</tissue>
    </source>
</reference>
<proteinExistence type="predicted"/>
<protein>
    <submittedName>
        <fullName evidence="1">Uncharacterized protein</fullName>
    </submittedName>
</protein>
<sequence>MKMWKNCIAIAEVTTYGAIDGPSTPRRSVGGHRRIKELLLKEDRGILINFGATEALDGPSPPRRAVLHTRYR</sequence>